<reference evidence="3 4" key="1">
    <citation type="submission" date="2023-11" db="EMBL/GenBank/DDBJ databases">
        <title>Draft genome sequence and annotation of the polyextremotolerant black yeast-like fungus Aureobasidium pullulans NRRL 62042.</title>
        <authorList>
            <person name="Dielentheis-Frenken M.R.E."/>
            <person name="Wibberg D."/>
            <person name="Blank L.M."/>
            <person name="Tiso T."/>
        </authorList>
    </citation>
    <scope>NUCLEOTIDE SEQUENCE [LARGE SCALE GENOMIC DNA]</scope>
    <source>
        <strain evidence="3 4">NRRL 62042</strain>
    </source>
</reference>
<feature type="transmembrane region" description="Helical" evidence="2">
    <location>
        <begin position="30"/>
        <end position="50"/>
    </location>
</feature>
<feature type="transmembrane region" description="Helical" evidence="2">
    <location>
        <begin position="62"/>
        <end position="88"/>
    </location>
</feature>
<comment type="caution">
    <text evidence="3">The sequence shown here is derived from an EMBL/GenBank/DDBJ whole genome shotgun (WGS) entry which is preliminary data.</text>
</comment>
<dbReference type="Proteomes" id="UP001341245">
    <property type="component" value="Unassembled WGS sequence"/>
</dbReference>
<feature type="compositionally biased region" description="Basic and acidic residues" evidence="1">
    <location>
        <begin position="195"/>
        <end position="204"/>
    </location>
</feature>
<keyword evidence="2" id="KW-0812">Transmembrane</keyword>
<feature type="transmembrane region" description="Helical" evidence="2">
    <location>
        <begin position="138"/>
        <end position="158"/>
    </location>
</feature>
<protein>
    <submittedName>
        <fullName evidence="3">Uncharacterized protein</fullName>
    </submittedName>
</protein>
<keyword evidence="2" id="KW-0472">Membrane</keyword>
<accession>A0ABR0TN44</accession>
<dbReference type="EMBL" id="JASGXD010000006">
    <property type="protein sequence ID" value="KAK6005331.1"/>
    <property type="molecule type" value="Genomic_DNA"/>
</dbReference>
<sequence>MTTPVRHDKGTARWHYISDGYNRYWYLRSALRWLSIVAGVTDLIVFAIVYHDWADYLNVHTLYFGSVLFIVAPLLSFVTSVIALTILFLSRRKVTVDPGWLLSLDLITGLLLATELAFNGQYWSGKGWTDGEGLLQVPWWFSLILGALHCILFLLEIWEVHVHRRMSREQRELGSSDDVEAGDAGSKMDSMEPDVAPHDIERQDTAPTTPDAAEVTGVPSHVEAPDNPSSRTELPNNTLVELPAALPARILVELPDGRIVELPEGSRVELPADNHPVELPDTSRKLRINTQPYDIDSASTASTEWYGSSPVAPSYRTQEWQE</sequence>
<organism evidence="3 4">
    <name type="scientific">Aureobasidium pullulans</name>
    <name type="common">Black yeast</name>
    <name type="synonym">Pullularia pullulans</name>
    <dbReference type="NCBI Taxonomy" id="5580"/>
    <lineage>
        <taxon>Eukaryota</taxon>
        <taxon>Fungi</taxon>
        <taxon>Dikarya</taxon>
        <taxon>Ascomycota</taxon>
        <taxon>Pezizomycotina</taxon>
        <taxon>Dothideomycetes</taxon>
        <taxon>Dothideomycetidae</taxon>
        <taxon>Dothideales</taxon>
        <taxon>Saccotheciaceae</taxon>
        <taxon>Aureobasidium</taxon>
    </lineage>
</organism>
<evidence type="ECO:0000256" key="1">
    <source>
        <dbReference type="SAM" id="MobiDB-lite"/>
    </source>
</evidence>
<keyword evidence="4" id="KW-1185">Reference proteome</keyword>
<evidence type="ECO:0000256" key="2">
    <source>
        <dbReference type="SAM" id="Phobius"/>
    </source>
</evidence>
<evidence type="ECO:0000313" key="4">
    <source>
        <dbReference type="Proteomes" id="UP001341245"/>
    </source>
</evidence>
<keyword evidence="2" id="KW-1133">Transmembrane helix</keyword>
<feature type="transmembrane region" description="Helical" evidence="2">
    <location>
        <begin position="100"/>
        <end position="118"/>
    </location>
</feature>
<gene>
    <name evidence="3" type="ORF">QM012_008110</name>
</gene>
<feature type="region of interest" description="Disordered" evidence="1">
    <location>
        <begin position="169"/>
        <end position="235"/>
    </location>
</feature>
<feature type="region of interest" description="Disordered" evidence="1">
    <location>
        <begin position="298"/>
        <end position="322"/>
    </location>
</feature>
<proteinExistence type="predicted"/>
<evidence type="ECO:0000313" key="3">
    <source>
        <dbReference type="EMBL" id="KAK6005331.1"/>
    </source>
</evidence>
<name>A0ABR0TN44_AURPU</name>